<name>A0A2T3MUG5_9GAMM</name>
<dbReference type="Gene3D" id="3.40.50.720">
    <property type="entry name" value="NAD(P)-binding Rossmann-like Domain"/>
    <property type="match status" value="2"/>
</dbReference>
<dbReference type="GO" id="GO:0051287">
    <property type="term" value="F:NAD binding"/>
    <property type="evidence" value="ECO:0007669"/>
    <property type="project" value="InterPro"/>
</dbReference>
<dbReference type="Pfam" id="PF02826">
    <property type="entry name" value="2-Hacid_dh_C"/>
    <property type="match status" value="1"/>
</dbReference>
<dbReference type="InterPro" id="IPR036291">
    <property type="entry name" value="NAD(P)-bd_dom_sf"/>
</dbReference>
<organism evidence="4 5">
    <name type="scientific">Photobacterium lipolyticum</name>
    <dbReference type="NCBI Taxonomy" id="266810"/>
    <lineage>
        <taxon>Bacteria</taxon>
        <taxon>Pseudomonadati</taxon>
        <taxon>Pseudomonadota</taxon>
        <taxon>Gammaproteobacteria</taxon>
        <taxon>Vibrionales</taxon>
        <taxon>Vibrionaceae</taxon>
        <taxon>Photobacterium</taxon>
    </lineage>
</organism>
<comment type="caution">
    <text evidence="4">The sequence shown here is derived from an EMBL/GenBank/DDBJ whole genome shotgun (WGS) entry which is preliminary data.</text>
</comment>
<evidence type="ECO:0000256" key="2">
    <source>
        <dbReference type="ARBA" id="ARBA00023027"/>
    </source>
</evidence>
<keyword evidence="1" id="KW-0560">Oxidoreductase</keyword>
<dbReference type="FunFam" id="3.40.50.720:FF:000363">
    <property type="entry name" value="D-isomer specific 2-hydroxyacid dehydrogenase"/>
    <property type="match status" value="1"/>
</dbReference>
<evidence type="ECO:0000256" key="1">
    <source>
        <dbReference type="ARBA" id="ARBA00023002"/>
    </source>
</evidence>
<dbReference type="SUPFAM" id="SSF51735">
    <property type="entry name" value="NAD(P)-binding Rossmann-fold domains"/>
    <property type="match status" value="1"/>
</dbReference>
<proteinExistence type="predicted"/>
<dbReference type="EMBL" id="PYMC01000015">
    <property type="protein sequence ID" value="PSW03489.1"/>
    <property type="molecule type" value="Genomic_DNA"/>
</dbReference>
<dbReference type="InterPro" id="IPR006140">
    <property type="entry name" value="D-isomer_DH_NAD-bd"/>
</dbReference>
<dbReference type="CDD" id="cd05300">
    <property type="entry name" value="2-Hacid_dh_1"/>
    <property type="match status" value="1"/>
</dbReference>
<evidence type="ECO:0000313" key="5">
    <source>
        <dbReference type="Proteomes" id="UP000240904"/>
    </source>
</evidence>
<dbReference type="PANTHER" id="PTHR43333">
    <property type="entry name" value="2-HACID_DH_C DOMAIN-CONTAINING PROTEIN"/>
    <property type="match status" value="1"/>
</dbReference>
<gene>
    <name evidence="4" type="ORF">C9I89_17435</name>
</gene>
<feature type="domain" description="D-isomer specific 2-hydroxyacid dehydrogenase NAD-binding" evidence="3">
    <location>
        <begin position="95"/>
        <end position="268"/>
    </location>
</feature>
<dbReference type="AlphaFoldDB" id="A0A2T3MUG5"/>
<evidence type="ECO:0000259" key="3">
    <source>
        <dbReference type="Pfam" id="PF02826"/>
    </source>
</evidence>
<dbReference type="Proteomes" id="UP000240904">
    <property type="component" value="Unassembled WGS sequence"/>
</dbReference>
<dbReference type="GO" id="GO:0016491">
    <property type="term" value="F:oxidoreductase activity"/>
    <property type="evidence" value="ECO:0007669"/>
    <property type="project" value="UniProtKB-KW"/>
</dbReference>
<evidence type="ECO:0000313" key="4">
    <source>
        <dbReference type="EMBL" id="PSW03489.1"/>
    </source>
</evidence>
<sequence length="303" mass="33953">MNKVLIVSRQQETYQRLIQQAQLPQLEITDDPRLAAIILADPPNIAAHLSDYPALCWLQSTFAGIDALTKPGLRQDYTLTNIRGCFGQLITEYVMGLTLAHTRHFALYQQQQKHRQWLPHRYSALSNKTMVILGTGAIGSHLAQAAHTMGLRVIGVNRSGEPASHLFAHTYPLSELPQALAQADILVSTLPATTATDNLLNTTSLSHCQNTLLFNVGRGNAVCEEGLLSAIEQDHVAHAFLDVFKHEPLNNQHPFWQHTKITITPHIAAESFPEQVFDVFAANYLRFIQQQPLMYQIDFKRGY</sequence>
<keyword evidence="2" id="KW-0520">NAD</keyword>
<keyword evidence="5" id="KW-1185">Reference proteome</keyword>
<dbReference type="RefSeq" id="WP_107284600.1">
    <property type="nucleotide sequence ID" value="NZ_PYMC01000015.1"/>
</dbReference>
<protein>
    <submittedName>
        <fullName evidence="4">D-2-hydroxyacid dehydrogenase</fullName>
    </submittedName>
</protein>
<dbReference type="OrthoDB" id="9787219at2"/>
<dbReference type="PANTHER" id="PTHR43333:SF1">
    <property type="entry name" value="D-ISOMER SPECIFIC 2-HYDROXYACID DEHYDROGENASE NAD-BINDING DOMAIN-CONTAINING PROTEIN"/>
    <property type="match status" value="1"/>
</dbReference>
<reference evidence="4 5" key="1">
    <citation type="submission" date="2018-03" db="EMBL/GenBank/DDBJ databases">
        <title>Whole genome sequencing of Histamine producing bacteria.</title>
        <authorList>
            <person name="Butler K."/>
        </authorList>
    </citation>
    <scope>NUCLEOTIDE SEQUENCE [LARGE SCALE GENOMIC DNA]</scope>
    <source>
        <strain evidence="4 5">DSM 16190</strain>
    </source>
</reference>
<accession>A0A2T3MUG5</accession>